<dbReference type="Proteomes" id="UP001054945">
    <property type="component" value="Unassembled WGS sequence"/>
</dbReference>
<protein>
    <submittedName>
        <fullName evidence="1">Uncharacterized protein</fullName>
    </submittedName>
</protein>
<sequence length="140" mass="14987">MSSSPFFTQPSKLSSSSITPICSVYGGHTEQAAATNKQNLSVYWFSMGGHQLSDYPPAFFANPTNNCPLSSISPIAVFTAANTEQAAATNKQNLPVYWFFDGRTPTVRLAVEDILLFALLPLTKLDSSSFIEGILSTGGA</sequence>
<keyword evidence="2" id="KW-1185">Reference proteome</keyword>
<dbReference type="AlphaFoldDB" id="A0AAV4N2I0"/>
<proteinExistence type="predicted"/>
<comment type="caution">
    <text evidence="1">The sequence shown here is derived from an EMBL/GenBank/DDBJ whole genome shotgun (WGS) entry which is preliminary data.</text>
</comment>
<accession>A0AAV4N2I0</accession>
<name>A0AAV4N2I0_CAEEX</name>
<gene>
    <name evidence="1" type="ORF">CEXT_253441</name>
</gene>
<dbReference type="EMBL" id="BPLR01002857">
    <property type="protein sequence ID" value="GIX78638.1"/>
    <property type="molecule type" value="Genomic_DNA"/>
</dbReference>
<evidence type="ECO:0000313" key="2">
    <source>
        <dbReference type="Proteomes" id="UP001054945"/>
    </source>
</evidence>
<evidence type="ECO:0000313" key="1">
    <source>
        <dbReference type="EMBL" id="GIX78638.1"/>
    </source>
</evidence>
<organism evidence="1 2">
    <name type="scientific">Caerostris extrusa</name>
    <name type="common">Bark spider</name>
    <name type="synonym">Caerostris bankana</name>
    <dbReference type="NCBI Taxonomy" id="172846"/>
    <lineage>
        <taxon>Eukaryota</taxon>
        <taxon>Metazoa</taxon>
        <taxon>Ecdysozoa</taxon>
        <taxon>Arthropoda</taxon>
        <taxon>Chelicerata</taxon>
        <taxon>Arachnida</taxon>
        <taxon>Araneae</taxon>
        <taxon>Araneomorphae</taxon>
        <taxon>Entelegynae</taxon>
        <taxon>Araneoidea</taxon>
        <taxon>Araneidae</taxon>
        <taxon>Caerostris</taxon>
    </lineage>
</organism>
<reference evidence="1 2" key="1">
    <citation type="submission" date="2021-06" db="EMBL/GenBank/DDBJ databases">
        <title>Caerostris extrusa draft genome.</title>
        <authorList>
            <person name="Kono N."/>
            <person name="Arakawa K."/>
        </authorList>
    </citation>
    <scope>NUCLEOTIDE SEQUENCE [LARGE SCALE GENOMIC DNA]</scope>
</reference>